<proteinExistence type="predicted"/>
<dbReference type="EMBL" id="BA000039">
    <property type="protein sequence ID" value="BAC08799.1"/>
    <property type="molecule type" value="Genomic_DNA"/>
</dbReference>
<reference evidence="1 2" key="1">
    <citation type="journal article" date="2002" name="DNA Res.">
        <title>Complete genome structure of the thermophilic cyanobacterium Thermosynechococcus elongatus BP-1.</title>
        <authorList>
            <person name="Nakamura Y."/>
            <person name="Kaneko T."/>
            <person name="Sato S."/>
            <person name="Ikeuchi M."/>
            <person name="Katoh H."/>
            <person name="Sasamoto S."/>
            <person name="Watanabe A."/>
            <person name="Iriguchi M."/>
            <person name="Kawashima K."/>
            <person name="Kimura T."/>
            <person name="Kishida Y."/>
            <person name="Kiyokawa C."/>
            <person name="Kohara M."/>
            <person name="Matsumoto M."/>
            <person name="Matsuno A."/>
            <person name="Nakazaki N."/>
            <person name="Shimpo S."/>
            <person name="Sugimoto M."/>
            <person name="Takeuchi C."/>
            <person name="Yamada M."/>
            <person name="Tabata S."/>
        </authorList>
    </citation>
    <scope>NUCLEOTIDE SEQUENCE [LARGE SCALE GENOMIC DNA]</scope>
    <source>
        <strain evidence="2">IAM M-273 / NIES-2133 / BP-1</strain>
    </source>
</reference>
<dbReference type="KEGG" id="tel:tlr1247"/>
<keyword evidence="2" id="KW-1185">Reference proteome</keyword>
<sequence length="105" mass="11332">MVKGAIEGTTLKEHLHPLKDKGRGLLRQMYHPLHREISGPWVCSNWVSHLCSLAPSNLPAATMATEPTALSCYGDSPQEVGLELEGTLKVKAPKSRMRSIGTAAA</sequence>
<evidence type="ECO:0000313" key="2">
    <source>
        <dbReference type="Proteomes" id="UP000000440"/>
    </source>
</evidence>
<name>Q8DJH8_THEVB</name>
<gene>
    <name evidence="1" type="ordered locus">tlr1247</name>
</gene>
<protein>
    <submittedName>
        <fullName evidence="1">Tlr1247 protein</fullName>
    </submittedName>
</protein>
<dbReference type="EnsemblBacteria" id="BAC08799">
    <property type="protein sequence ID" value="BAC08799"/>
    <property type="gene ID" value="BAC08799"/>
</dbReference>
<accession>Q8DJH8</accession>
<organism evidence="1 2">
    <name type="scientific">Thermosynechococcus vestitus (strain NIES-2133 / IAM M-273 / BP-1)</name>
    <dbReference type="NCBI Taxonomy" id="197221"/>
    <lineage>
        <taxon>Bacteria</taxon>
        <taxon>Bacillati</taxon>
        <taxon>Cyanobacteriota</taxon>
        <taxon>Cyanophyceae</taxon>
        <taxon>Acaryochloridales</taxon>
        <taxon>Thermosynechococcaceae</taxon>
        <taxon>Thermosynechococcus</taxon>
    </lineage>
</organism>
<evidence type="ECO:0000313" key="1">
    <source>
        <dbReference type="EMBL" id="BAC08799.1"/>
    </source>
</evidence>
<dbReference type="AlphaFoldDB" id="Q8DJH8"/>
<dbReference type="Proteomes" id="UP000000440">
    <property type="component" value="Chromosome"/>
</dbReference>